<dbReference type="RefSeq" id="XP_044562418.1">
    <property type="nucleotide sequence ID" value="XM_044706286.1"/>
</dbReference>
<dbReference type="Proteomes" id="UP000444721">
    <property type="component" value="Unassembled WGS sequence"/>
</dbReference>
<protein>
    <submittedName>
        <fullName evidence="1">Uncharacterized protein</fullName>
    </submittedName>
</protein>
<keyword evidence="2" id="KW-1185">Reference proteome</keyword>
<sequence>MLSYAQYNRNTMKVSSEIFSDLVKSISWIYTYSYYLKCFLEFLIRKLNDRLNLRKDSQFIIAIDDACLFLQFQTPILSQKGPILRNLFSVIEKEIFFLKGCSPNICDIYCGSYFKIESVVFIKSTLGRLREMTPPYHFIGLDLINFEQALQLLQTMYDVDALLEASDISKKEFYQSVKHMFPTRRRVFGLVASFLETTSSPNLVQIFKDQGKTITCDEKLASSVMSSGIAKPNMELFQFNIYTYCHDYQFDASDPILQKVAREIVTKKYLNSMSLTNDPISILNQILAIQHENPRVWNKIFPLLLQHHSGKLLKNNADCKSHNRRYEKELLVDVLYVHCLLNYNKPIEENWSTTFKDIIDGLYFYPSSLFCHADGICLNFSDDGPYGVIVSNKLHNCDTISEFFTDVQKGIKCTMSKKEDFNAILSSKNRLIPLVAHLHVKYQHIKTTKGERFIKGYSNGGKYLIMDPDPNSIRELCPDTFHLLQRNLFNTTKIK</sequence>
<comment type="caution">
    <text evidence="1">The sequence shown here is derived from an EMBL/GenBank/DDBJ whole genome shotgun (WGS) entry which is preliminary data.</text>
</comment>
<dbReference type="VEuPathDB" id="AmoebaDB:NF0121880"/>
<evidence type="ECO:0000313" key="2">
    <source>
        <dbReference type="Proteomes" id="UP000444721"/>
    </source>
</evidence>
<organism evidence="1 2">
    <name type="scientific">Naegleria fowleri</name>
    <name type="common">Brain eating amoeba</name>
    <dbReference type="NCBI Taxonomy" id="5763"/>
    <lineage>
        <taxon>Eukaryota</taxon>
        <taxon>Discoba</taxon>
        <taxon>Heterolobosea</taxon>
        <taxon>Tetramitia</taxon>
        <taxon>Eutetramitia</taxon>
        <taxon>Vahlkampfiidae</taxon>
        <taxon>Naegleria</taxon>
    </lineage>
</organism>
<dbReference type="VEuPathDB" id="AmoebaDB:FDP41_003027"/>
<proteinExistence type="predicted"/>
<dbReference type="VEuPathDB" id="AmoebaDB:NfTy_058460"/>
<evidence type="ECO:0000313" key="1">
    <source>
        <dbReference type="EMBL" id="KAF0977705.1"/>
    </source>
</evidence>
<accession>A0A6A5BWL9</accession>
<dbReference type="AlphaFoldDB" id="A0A6A5BWL9"/>
<dbReference type="EMBL" id="VFQX01000033">
    <property type="protein sequence ID" value="KAF0977705.1"/>
    <property type="molecule type" value="Genomic_DNA"/>
</dbReference>
<reference evidence="1 2" key="1">
    <citation type="journal article" date="2019" name="Sci. Rep.">
        <title>Nanopore sequencing improves the draft genome of the human pathogenic amoeba Naegleria fowleri.</title>
        <authorList>
            <person name="Liechti N."/>
            <person name="Schurch N."/>
            <person name="Bruggmann R."/>
            <person name="Wittwer M."/>
        </authorList>
    </citation>
    <scope>NUCLEOTIDE SEQUENCE [LARGE SCALE GENOMIC DNA]</scope>
    <source>
        <strain evidence="1 2">ATCC 30894</strain>
    </source>
</reference>
<name>A0A6A5BWL9_NAEFO</name>
<gene>
    <name evidence="1" type="ORF">FDP41_003027</name>
</gene>
<dbReference type="GeneID" id="68110245"/>